<keyword evidence="1" id="KW-0479">Metal-binding</keyword>
<reference evidence="3" key="1">
    <citation type="submission" date="2022-04" db="EMBL/GenBank/DDBJ databases">
        <title>Carnegiea gigantea Genome sequencing and assembly v2.</title>
        <authorList>
            <person name="Copetti D."/>
            <person name="Sanderson M.J."/>
            <person name="Burquez A."/>
            <person name="Wojciechowski M.F."/>
        </authorList>
    </citation>
    <scope>NUCLEOTIDE SEQUENCE</scope>
    <source>
        <strain evidence="3">SGP5-SGP5p</strain>
        <tissue evidence="3">Aerial part</tissue>
    </source>
</reference>
<dbReference type="GO" id="GO:0005634">
    <property type="term" value="C:nucleus"/>
    <property type="evidence" value="ECO:0007669"/>
    <property type="project" value="UniProtKB-SubCell"/>
</dbReference>
<keyword evidence="1" id="KW-0862">Zinc</keyword>
<dbReference type="AlphaFoldDB" id="A0A9Q1QGE0"/>
<evidence type="ECO:0000313" key="4">
    <source>
        <dbReference type="Proteomes" id="UP001153076"/>
    </source>
</evidence>
<comment type="similarity">
    <text evidence="1">Belongs to the FHY3/FAR1 family.</text>
</comment>
<accession>A0A9Q1QGE0</accession>
<gene>
    <name evidence="3" type="ORF">Cgig2_008739</name>
</gene>
<keyword evidence="4" id="KW-1185">Reference proteome</keyword>
<dbReference type="EMBL" id="JAKOGI010000165">
    <property type="protein sequence ID" value="KAJ8441478.1"/>
    <property type="molecule type" value="Genomic_DNA"/>
</dbReference>
<evidence type="ECO:0000259" key="2">
    <source>
        <dbReference type="Pfam" id="PF26175"/>
    </source>
</evidence>
<dbReference type="Pfam" id="PF26175">
    <property type="entry name" value="HTH_FAR1"/>
    <property type="match status" value="1"/>
</dbReference>
<keyword evidence="1" id="KW-0539">Nucleus</keyword>
<dbReference type="OrthoDB" id="1928232at2759"/>
<evidence type="ECO:0000256" key="1">
    <source>
        <dbReference type="RuleBase" id="RU367018"/>
    </source>
</evidence>
<keyword evidence="1" id="KW-0863">Zinc-finger</keyword>
<evidence type="ECO:0000313" key="3">
    <source>
        <dbReference type="EMBL" id="KAJ8441478.1"/>
    </source>
</evidence>
<name>A0A9Q1QGE0_9CARY</name>
<dbReference type="GO" id="GO:0006355">
    <property type="term" value="P:regulation of DNA-templated transcription"/>
    <property type="evidence" value="ECO:0007669"/>
    <property type="project" value="UniProtKB-UniRule"/>
</dbReference>
<dbReference type="Proteomes" id="UP001153076">
    <property type="component" value="Unassembled WGS sequence"/>
</dbReference>
<sequence>MQITLRKSFEIFPEEWHVTQLVVSHDHPLLPPKQVLLLPSYCHISKEDKRQILLFKEAGLSVRQIICVMELEKQLKHGDLPFFQKDIHNFLYNIRQGNMESDAMDLLEHWKRPKEEDSRLYRLDSIKDFEKEWPLLISKFNLQGNKHVIGLYKIKQYWVPAYLRHCFFGGMTTTGRFESINAFVKRFTSSKACLMQLIRQASITKQTQISSNFIFVIFLVDLVIEEIGQTQLCHTMSDTYRGSSLRTLSPLEDQAYKVLTKFSFKKFQEELGRTS</sequence>
<dbReference type="InterPro" id="IPR031052">
    <property type="entry name" value="FHY3/FAR1"/>
</dbReference>
<comment type="subcellular location">
    <subcellularLocation>
        <location evidence="1">Nucleus</location>
    </subcellularLocation>
</comment>
<comment type="caution">
    <text evidence="3">The sequence shown here is derived from an EMBL/GenBank/DDBJ whole genome shotgun (WGS) entry which is preliminary data.</text>
</comment>
<dbReference type="PANTHER" id="PTHR31669:SF263">
    <property type="entry name" value="PROTEIN FAR1-RELATED SEQUENCE"/>
    <property type="match status" value="1"/>
</dbReference>
<feature type="domain" description="FAR1-related sequence 11-like HTH-like" evidence="2">
    <location>
        <begin position="44"/>
        <end position="96"/>
    </location>
</feature>
<dbReference type="InterPro" id="IPR058778">
    <property type="entry name" value="HTH_FAR1-11-like"/>
</dbReference>
<proteinExistence type="inferred from homology"/>
<dbReference type="PANTHER" id="PTHR31669">
    <property type="entry name" value="PROTEIN FAR1-RELATED SEQUENCE 10-RELATED"/>
    <property type="match status" value="1"/>
</dbReference>
<protein>
    <recommendedName>
        <fullName evidence="1">Protein FAR1-RELATED SEQUENCE</fullName>
    </recommendedName>
</protein>
<comment type="function">
    <text evidence="1">Putative transcription activator involved in regulating light control of development.</text>
</comment>
<organism evidence="3 4">
    <name type="scientific">Carnegiea gigantea</name>
    <dbReference type="NCBI Taxonomy" id="171969"/>
    <lineage>
        <taxon>Eukaryota</taxon>
        <taxon>Viridiplantae</taxon>
        <taxon>Streptophyta</taxon>
        <taxon>Embryophyta</taxon>
        <taxon>Tracheophyta</taxon>
        <taxon>Spermatophyta</taxon>
        <taxon>Magnoliopsida</taxon>
        <taxon>eudicotyledons</taxon>
        <taxon>Gunneridae</taxon>
        <taxon>Pentapetalae</taxon>
        <taxon>Caryophyllales</taxon>
        <taxon>Cactineae</taxon>
        <taxon>Cactaceae</taxon>
        <taxon>Cactoideae</taxon>
        <taxon>Echinocereeae</taxon>
        <taxon>Carnegiea</taxon>
    </lineage>
</organism>
<dbReference type="GO" id="GO:0008270">
    <property type="term" value="F:zinc ion binding"/>
    <property type="evidence" value="ECO:0007669"/>
    <property type="project" value="UniProtKB-UniRule"/>
</dbReference>